<dbReference type="SUPFAM" id="SSF55729">
    <property type="entry name" value="Acyl-CoA N-acyltransferases (Nat)"/>
    <property type="match status" value="1"/>
</dbReference>
<keyword evidence="4" id="KW-0688">Ribosomal frameshifting</keyword>
<protein>
    <recommendedName>
        <fullName evidence="3">Ornithine decarboxylase antizyme</fullName>
    </recommendedName>
</protein>
<evidence type="ECO:0000313" key="6">
    <source>
        <dbReference type="Proteomes" id="UP000030665"/>
    </source>
</evidence>
<organism evidence="5 6">
    <name type="scientific">Trichuris trichiura</name>
    <name type="common">Whipworm</name>
    <name type="synonym">Trichocephalus trichiurus</name>
    <dbReference type="NCBI Taxonomy" id="36087"/>
    <lineage>
        <taxon>Eukaryota</taxon>
        <taxon>Metazoa</taxon>
        <taxon>Ecdysozoa</taxon>
        <taxon>Nematoda</taxon>
        <taxon>Enoplea</taxon>
        <taxon>Dorylaimia</taxon>
        <taxon>Trichinellida</taxon>
        <taxon>Trichuridae</taxon>
        <taxon>Trichuris</taxon>
    </lineage>
</organism>
<dbReference type="GO" id="GO:0005737">
    <property type="term" value="C:cytoplasm"/>
    <property type="evidence" value="ECO:0007669"/>
    <property type="project" value="TreeGrafter"/>
</dbReference>
<dbReference type="EMBL" id="HG806285">
    <property type="protein sequence ID" value="CDW58201.1"/>
    <property type="molecule type" value="Genomic_DNA"/>
</dbReference>
<dbReference type="InterPro" id="IPR016181">
    <property type="entry name" value="Acyl_CoA_acyltransferase"/>
</dbReference>
<dbReference type="PANTHER" id="PTHR10279:SF10">
    <property type="entry name" value="ORNITHINE DECARBOXYLASE ANTIZYME"/>
    <property type="match status" value="1"/>
</dbReference>
<dbReference type="InterPro" id="IPR002993">
    <property type="entry name" value="ODC_AZ"/>
</dbReference>
<evidence type="ECO:0000256" key="2">
    <source>
        <dbReference type="ARBA" id="ARBA00011836"/>
    </source>
</evidence>
<comment type="subunit">
    <text evidence="2">Interacts with ODC1 and thereby sterically blocks ODC homodimerization.</text>
</comment>
<comment type="similarity">
    <text evidence="1">Belongs to the ODC antizyme family.</text>
</comment>
<dbReference type="OrthoDB" id="5959761at2759"/>
<dbReference type="Gene3D" id="3.40.630.60">
    <property type="match status" value="1"/>
</dbReference>
<dbReference type="STRING" id="36087.A0A077ZCS4"/>
<evidence type="ECO:0000313" key="5">
    <source>
        <dbReference type="EMBL" id="CDW58201.1"/>
    </source>
</evidence>
<evidence type="ECO:0000256" key="3">
    <source>
        <dbReference type="ARBA" id="ARBA00017712"/>
    </source>
</evidence>
<evidence type="ECO:0000256" key="4">
    <source>
        <dbReference type="ARBA" id="ARBA00022758"/>
    </source>
</evidence>
<dbReference type="GO" id="GO:0008073">
    <property type="term" value="F:ornithine decarboxylase inhibitor activity"/>
    <property type="evidence" value="ECO:0007669"/>
    <property type="project" value="InterPro"/>
</dbReference>
<keyword evidence="6" id="KW-1185">Reference proteome</keyword>
<reference evidence="5" key="2">
    <citation type="submission" date="2014-03" db="EMBL/GenBank/DDBJ databases">
        <title>The whipworm genome and dual-species transcriptomics of an intimate host-pathogen interaction.</title>
        <authorList>
            <person name="Foth B.J."/>
            <person name="Tsai I.J."/>
            <person name="Reid A.J."/>
            <person name="Bancroft A.J."/>
            <person name="Nichol S."/>
            <person name="Tracey A."/>
            <person name="Holroyd N."/>
            <person name="Cotton J.A."/>
            <person name="Stanley E.J."/>
            <person name="Zarowiecki M."/>
            <person name="Liu J.Z."/>
            <person name="Huckvale T."/>
            <person name="Cooper P.J."/>
            <person name="Grencis R.K."/>
            <person name="Berriman M."/>
        </authorList>
    </citation>
    <scope>NUCLEOTIDE SEQUENCE [LARGE SCALE GENOMIC DNA]</scope>
</reference>
<proteinExistence type="inferred from homology"/>
<dbReference type="PANTHER" id="PTHR10279">
    <property type="entry name" value="ORNITHINE DECARBOXYLASE ANTIZYME"/>
    <property type="match status" value="1"/>
</dbReference>
<gene>
    <name evidence="5" type="ORF">TTRE_0000650601</name>
</gene>
<dbReference type="GO" id="GO:0075523">
    <property type="term" value="P:viral translational frameshifting"/>
    <property type="evidence" value="ECO:0007669"/>
    <property type="project" value="UniProtKB-KW"/>
</dbReference>
<dbReference type="AlphaFoldDB" id="A0A077ZCS4"/>
<dbReference type="InterPro" id="IPR038581">
    <property type="entry name" value="ODC_AZ_sf"/>
</dbReference>
<sequence length="105" mass="11788">MTIVLKPAKDTSFTWFATVYSRMRVVLHAPPVAMAVNSKTCFINAVEFAQDCLGCTELYVDFSKSRPDCSTLIRTFSYFSFRLTSPGKAPFQTSEGFVVMTYSDL</sequence>
<dbReference type="Pfam" id="PF02100">
    <property type="entry name" value="ODC_AZ"/>
    <property type="match status" value="1"/>
</dbReference>
<dbReference type="GO" id="GO:0005634">
    <property type="term" value="C:nucleus"/>
    <property type="evidence" value="ECO:0007669"/>
    <property type="project" value="TreeGrafter"/>
</dbReference>
<dbReference type="GO" id="GO:0045732">
    <property type="term" value="P:positive regulation of protein catabolic process"/>
    <property type="evidence" value="ECO:0007669"/>
    <property type="project" value="TreeGrafter"/>
</dbReference>
<evidence type="ECO:0000256" key="1">
    <source>
        <dbReference type="ARBA" id="ARBA00008796"/>
    </source>
</evidence>
<accession>A0A077ZCS4</accession>
<dbReference type="Proteomes" id="UP000030665">
    <property type="component" value="Unassembled WGS sequence"/>
</dbReference>
<reference evidence="5" key="1">
    <citation type="submission" date="2014-01" db="EMBL/GenBank/DDBJ databases">
        <authorList>
            <person name="Aslett M."/>
        </authorList>
    </citation>
    <scope>NUCLEOTIDE SEQUENCE</scope>
</reference>
<name>A0A077ZCS4_TRITR</name>